<sequence>MEAAQTSDSRPIIDRLAENNVADKPKEKKRMKFGTLASISAAVLSIGFVAQIAVNNVSAVSTGINSVSVKSPTTQENTSTISVPAGVNLVLTGVNGHSWVGLTNADGASVFNGQIAFGQVVTINDPKMIKAVIGNAGAIKVNINGSDLGVAGAEGQVVRLDFDPNGQL</sequence>
<evidence type="ECO:0000256" key="1">
    <source>
        <dbReference type="SAM" id="Phobius"/>
    </source>
</evidence>
<dbReference type="Pfam" id="PF13464">
    <property type="entry name" value="RodZ_C"/>
    <property type="match status" value="1"/>
</dbReference>
<evidence type="ECO:0000259" key="2">
    <source>
        <dbReference type="Pfam" id="PF13464"/>
    </source>
</evidence>
<accession>A0A6J6P5Z0</accession>
<keyword evidence="1" id="KW-1133">Transmembrane helix</keyword>
<dbReference type="PANTHER" id="PTHR34475">
    <property type="match status" value="1"/>
</dbReference>
<feature type="domain" description="Cytoskeleton protein RodZ-like C-terminal" evidence="2">
    <location>
        <begin position="95"/>
        <end position="160"/>
    </location>
</feature>
<reference evidence="3" key="1">
    <citation type="submission" date="2020-05" db="EMBL/GenBank/DDBJ databases">
        <authorList>
            <person name="Chiriac C."/>
            <person name="Salcher M."/>
            <person name="Ghai R."/>
            <person name="Kavagutti S V."/>
        </authorList>
    </citation>
    <scope>NUCLEOTIDE SEQUENCE</scope>
</reference>
<organism evidence="3">
    <name type="scientific">freshwater metagenome</name>
    <dbReference type="NCBI Taxonomy" id="449393"/>
    <lineage>
        <taxon>unclassified sequences</taxon>
        <taxon>metagenomes</taxon>
        <taxon>ecological metagenomes</taxon>
    </lineage>
</organism>
<name>A0A6J6P5Z0_9ZZZZ</name>
<protein>
    <submittedName>
        <fullName evidence="3">Unannotated protein</fullName>
    </submittedName>
</protein>
<dbReference type="PANTHER" id="PTHR34475:SF1">
    <property type="entry name" value="CYTOSKELETON PROTEIN RODZ"/>
    <property type="match status" value="1"/>
</dbReference>
<gene>
    <name evidence="3" type="ORF">UFOPK2576_00614</name>
</gene>
<feature type="transmembrane region" description="Helical" evidence="1">
    <location>
        <begin position="33"/>
        <end position="54"/>
    </location>
</feature>
<dbReference type="InterPro" id="IPR025194">
    <property type="entry name" value="RodZ-like_C"/>
</dbReference>
<evidence type="ECO:0000313" key="3">
    <source>
        <dbReference type="EMBL" id="CAB4694771.1"/>
    </source>
</evidence>
<dbReference type="InterPro" id="IPR050400">
    <property type="entry name" value="Bact_Cytoskel_RodZ"/>
</dbReference>
<dbReference type="EMBL" id="CAEZXQ010000085">
    <property type="protein sequence ID" value="CAB4694771.1"/>
    <property type="molecule type" value="Genomic_DNA"/>
</dbReference>
<keyword evidence="1" id="KW-0812">Transmembrane</keyword>
<proteinExistence type="predicted"/>
<dbReference type="AlphaFoldDB" id="A0A6J6P5Z0"/>
<keyword evidence="1" id="KW-0472">Membrane</keyword>